<evidence type="ECO:0000256" key="3">
    <source>
        <dbReference type="ARBA" id="ARBA00023125"/>
    </source>
</evidence>
<dbReference type="Proteomes" id="UP000307430">
    <property type="component" value="Unassembled WGS sequence"/>
</dbReference>
<dbReference type="CDD" id="cd08422">
    <property type="entry name" value="PBP2_CrgA_like"/>
    <property type="match status" value="1"/>
</dbReference>
<proteinExistence type="inferred from homology"/>
<keyword evidence="7" id="KW-1185">Reference proteome</keyword>
<evidence type="ECO:0000256" key="1">
    <source>
        <dbReference type="ARBA" id="ARBA00009437"/>
    </source>
</evidence>
<keyword evidence="4" id="KW-0804">Transcription</keyword>
<evidence type="ECO:0000256" key="4">
    <source>
        <dbReference type="ARBA" id="ARBA00023163"/>
    </source>
</evidence>
<name>A0A5R9LDL7_9ENTR</name>
<evidence type="ECO:0000313" key="7">
    <source>
        <dbReference type="Proteomes" id="UP000307430"/>
    </source>
</evidence>
<dbReference type="GO" id="GO:0006351">
    <property type="term" value="P:DNA-templated transcription"/>
    <property type="evidence" value="ECO:0007669"/>
    <property type="project" value="TreeGrafter"/>
</dbReference>
<comment type="caution">
    <text evidence="6">The sequence shown here is derived from an EMBL/GenBank/DDBJ whole genome shotgun (WGS) entry which is preliminary data.</text>
</comment>
<keyword evidence="3" id="KW-0238">DNA-binding</keyword>
<protein>
    <submittedName>
        <fullName evidence="6">LysR family transcriptional regulator</fullName>
    </submittedName>
</protein>
<evidence type="ECO:0000313" key="6">
    <source>
        <dbReference type="EMBL" id="TLV11513.1"/>
    </source>
</evidence>
<reference evidence="6 7" key="1">
    <citation type="submission" date="2019-05" db="EMBL/GenBank/DDBJ databases">
        <title>Genome sequence of Klebsiella sp strain TOUT106.</title>
        <authorList>
            <person name="Rahi P."/>
            <person name="Chaudhari D."/>
        </authorList>
    </citation>
    <scope>NUCLEOTIDE SEQUENCE [LARGE SCALE GENOMIC DNA]</scope>
    <source>
        <strain evidence="6 7">TOUT106</strain>
    </source>
</reference>
<organism evidence="6 7">
    <name type="scientific">Klebsiella indica</name>
    <dbReference type="NCBI Taxonomy" id="2582917"/>
    <lineage>
        <taxon>Bacteria</taxon>
        <taxon>Pseudomonadati</taxon>
        <taxon>Pseudomonadota</taxon>
        <taxon>Gammaproteobacteria</taxon>
        <taxon>Enterobacterales</taxon>
        <taxon>Enterobacteriaceae</taxon>
        <taxon>Klebsiella/Raoultella group</taxon>
        <taxon>Klebsiella</taxon>
    </lineage>
</organism>
<dbReference type="InterPro" id="IPR058163">
    <property type="entry name" value="LysR-type_TF_proteobact-type"/>
</dbReference>
<dbReference type="GO" id="GO:0043565">
    <property type="term" value="F:sequence-specific DNA binding"/>
    <property type="evidence" value="ECO:0007669"/>
    <property type="project" value="TreeGrafter"/>
</dbReference>
<evidence type="ECO:0000259" key="5">
    <source>
        <dbReference type="PROSITE" id="PS50931"/>
    </source>
</evidence>
<dbReference type="PANTHER" id="PTHR30537:SF5">
    <property type="entry name" value="HTH-TYPE TRANSCRIPTIONAL ACTIVATOR TTDR-RELATED"/>
    <property type="match status" value="1"/>
</dbReference>
<dbReference type="Pfam" id="PF03466">
    <property type="entry name" value="LysR_substrate"/>
    <property type="match status" value="1"/>
</dbReference>
<dbReference type="InterPro" id="IPR036388">
    <property type="entry name" value="WH-like_DNA-bd_sf"/>
</dbReference>
<dbReference type="GO" id="GO:0003700">
    <property type="term" value="F:DNA-binding transcription factor activity"/>
    <property type="evidence" value="ECO:0007669"/>
    <property type="project" value="InterPro"/>
</dbReference>
<dbReference type="Gene3D" id="1.10.10.10">
    <property type="entry name" value="Winged helix-like DNA-binding domain superfamily/Winged helix DNA-binding domain"/>
    <property type="match status" value="1"/>
</dbReference>
<feature type="domain" description="HTH lysR-type" evidence="5">
    <location>
        <begin position="1"/>
        <end position="60"/>
    </location>
</feature>
<dbReference type="RefSeq" id="WP_138362179.1">
    <property type="nucleotide sequence ID" value="NZ_VCHQ01000026.1"/>
</dbReference>
<dbReference type="PANTHER" id="PTHR30537">
    <property type="entry name" value="HTH-TYPE TRANSCRIPTIONAL REGULATOR"/>
    <property type="match status" value="1"/>
</dbReference>
<comment type="similarity">
    <text evidence="1">Belongs to the LysR transcriptional regulatory family.</text>
</comment>
<dbReference type="Pfam" id="PF00126">
    <property type="entry name" value="HTH_1"/>
    <property type="match status" value="1"/>
</dbReference>
<dbReference type="PROSITE" id="PS50931">
    <property type="entry name" value="HTH_LYSR"/>
    <property type="match status" value="1"/>
</dbReference>
<dbReference type="InterPro" id="IPR005119">
    <property type="entry name" value="LysR_subst-bd"/>
</dbReference>
<keyword evidence="2" id="KW-0805">Transcription regulation</keyword>
<evidence type="ECO:0000256" key="2">
    <source>
        <dbReference type="ARBA" id="ARBA00023015"/>
    </source>
</evidence>
<dbReference type="SUPFAM" id="SSF46785">
    <property type="entry name" value="Winged helix' DNA-binding domain"/>
    <property type="match status" value="1"/>
</dbReference>
<dbReference type="SUPFAM" id="SSF53850">
    <property type="entry name" value="Periplasmic binding protein-like II"/>
    <property type="match status" value="1"/>
</dbReference>
<sequence>MNKVLRDMPLFIAVARHKSFTRAADTLGMPVSTLSSRISSMEKRLGIPLLVRNSRNVEVTESGKIFFKRCETIVAEADDACENLAREANVAAGCVRFAVAGDIYHSYLQGVVGNFTARWPDICLHVTFSSRWVDLLLEPYDLDIRAGILPDSGLRVHTLASLQPSLYCSPSLLKRYPTPQRPADLAGLPCIAVSQQGNVWVMSNGDKKESTLIHPAHTVNNPNLALEIALAGSGITWADPPMVAGYLAAGQLVPVLAGWVFPSVDLSVVMANSQLPKRVRLFVDFLVEHCKKMNRML</sequence>
<dbReference type="InterPro" id="IPR000847">
    <property type="entry name" value="LysR_HTH_N"/>
</dbReference>
<dbReference type="FunFam" id="1.10.10.10:FF:000001">
    <property type="entry name" value="LysR family transcriptional regulator"/>
    <property type="match status" value="1"/>
</dbReference>
<dbReference type="EMBL" id="VCHQ01000026">
    <property type="protein sequence ID" value="TLV11513.1"/>
    <property type="molecule type" value="Genomic_DNA"/>
</dbReference>
<dbReference type="AlphaFoldDB" id="A0A5R9LDL7"/>
<dbReference type="Gene3D" id="3.40.190.290">
    <property type="match status" value="1"/>
</dbReference>
<gene>
    <name evidence="6" type="ORF">FE839_18140</name>
</gene>
<dbReference type="InterPro" id="IPR036390">
    <property type="entry name" value="WH_DNA-bd_sf"/>
</dbReference>
<accession>A0A5R9LDL7</accession>